<dbReference type="GO" id="GO:0004519">
    <property type="term" value="F:endonuclease activity"/>
    <property type="evidence" value="ECO:0007669"/>
    <property type="project" value="UniProtKB-KW"/>
</dbReference>
<evidence type="ECO:0000313" key="2">
    <source>
        <dbReference type="Proteomes" id="UP000324595"/>
    </source>
</evidence>
<gene>
    <name evidence="1" type="ORF">LX73_1048</name>
</gene>
<name>A0A5D3YL17_9BACT</name>
<comment type="caution">
    <text evidence="1">The sequence shown here is derived from an EMBL/GenBank/DDBJ whole genome shotgun (WGS) entry which is preliminary data.</text>
</comment>
<dbReference type="Pfam" id="PF10117">
    <property type="entry name" value="McrBC"/>
    <property type="match status" value="1"/>
</dbReference>
<keyword evidence="1" id="KW-0540">Nuclease</keyword>
<dbReference type="RefSeq" id="WP_148898422.1">
    <property type="nucleotide sequence ID" value="NZ_VNHY01000002.1"/>
</dbReference>
<accession>A0A5D3YL17</accession>
<protein>
    <submittedName>
        <fullName evidence="1">5-methylcytosine-specific restriction endonuclease McrBC, regulatory subunit McrC</fullName>
    </submittedName>
</protein>
<keyword evidence="1" id="KW-0255">Endonuclease</keyword>
<organism evidence="1 2">
    <name type="scientific">Fodinibius salinus</name>
    <dbReference type="NCBI Taxonomy" id="860790"/>
    <lineage>
        <taxon>Bacteria</taxon>
        <taxon>Pseudomonadati</taxon>
        <taxon>Balneolota</taxon>
        <taxon>Balneolia</taxon>
        <taxon>Balneolales</taxon>
        <taxon>Balneolaceae</taxon>
        <taxon>Fodinibius</taxon>
    </lineage>
</organism>
<dbReference type="EMBL" id="VNHY01000002">
    <property type="protein sequence ID" value="TYP93347.1"/>
    <property type="molecule type" value="Genomic_DNA"/>
</dbReference>
<dbReference type="PANTHER" id="PTHR38733:SF1">
    <property type="entry name" value="TYPE IV METHYL-DIRECTED RESTRICTION ENZYME ECOKMCRBC"/>
    <property type="match status" value="1"/>
</dbReference>
<proteinExistence type="predicted"/>
<sequence>MAKKQTADEWAKDLQANHSDVLELHDNQTAYLSTEFLSKHVDARYEDKITAKLGQQFLNLNRDPLNKLDLDSEIYYSGDSLKLKLRSHTSVGAIPLLSPITHKYEYSLIITPRFGWKGIGPILSTTGWKILPNILNLPQLKISERRVPPWVLSSVILGRLEELIKQLDRRFEMDELHRSKPKGKVDWADYAQKQVSKGKFLNFKCRYPELQENRELKSVVHFALKKQRQSLATQRDAGVYVLQLVDLCNQLIQKVSDCAPRQPNNLQIDYLQSSSLQGEAIEKGLQAIVWTTENQGLAGLGDLSGLPWKMNMEELFESYVETVIGEIVQQTGGTLKSGRNRETVVPISWDPPFLGSQGSLVPDLVVEKEDIVHIIDAKYKDHWEDLNTESWYNIGDTIRERHRNDLLQILAYASLPEDKEIRCSLMYPCKKKTWESLIERGRHVHTAEISRGNRHIQLNLTAIPFSMKDTEMDILRKLF</sequence>
<evidence type="ECO:0000313" key="1">
    <source>
        <dbReference type="EMBL" id="TYP93347.1"/>
    </source>
</evidence>
<dbReference type="InterPro" id="IPR019292">
    <property type="entry name" value="McrC"/>
</dbReference>
<dbReference type="Proteomes" id="UP000324595">
    <property type="component" value="Unassembled WGS sequence"/>
</dbReference>
<keyword evidence="1" id="KW-0378">Hydrolase</keyword>
<dbReference type="AlphaFoldDB" id="A0A5D3YL17"/>
<reference evidence="1 2" key="1">
    <citation type="submission" date="2019-07" db="EMBL/GenBank/DDBJ databases">
        <title>Genomic Encyclopedia of Archaeal and Bacterial Type Strains, Phase II (KMG-II): from individual species to whole genera.</title>
        <authorList>
            <person name="Goeker M."/>
        </authorList>
    </citation>
    <scope>NUCLEOTIDE SEQUENCE [LARGE SCALE GENOMIC DNA]</scope>
    <source>
        <strain evidence="1 2">DSM 21935</strain>
    </source>
</reference>
<dbReference type="OrthoDB" id="9805492at2"/>
<keyword evidence="2" id="KW-1185">Reference proteome</keyword>
<dbReference type="PANTHER" id="PTHR38733">
    <property type="entry name" value="PROTEIN MCRC"/>
    <property type="match status" value="1"/>
</dbReference>